<dbReference type="InterPro" id="IPR050266">
    <property type="entry name" value="AB_hydrolase_sf"/>
</dbReference>
<keyword evidence="3" id="KW-1185">Reference proteome</keyword>
<dbReference type="Proteomes" id="UP000467379">
    <property type="component" value="Plasmid pJCM12687"/>
</dbReference>
<dbReference type="EMBL" id="AP022607">
    <property type="protein sequence ID" value="BBZ14876.1"/>
    <property type="molecule type" value="Genomic_DNA"/>
</dbReference>
<accession>A0ABN6BAY9</accession>
<evidence type="ECO:0000259" key="1">
    <source>
        <dbReference type="Pfam" id="PF00561"/>
    </source>
</evidence>
<feature type="domain" description="AB hydrolase-1" evidence="1">
    <location>
        <begin position="34"/>
        <end position="276"/>
    </location>
</feature>
<evidence type="ECO:0000313" key="3">
    <source>
        <dbReference type="Proteomes" id="UP000467379"/>
    </source>
</evidence>
<evidence type="ECO:0000313" key="2">
    <source>
        <dbReference type="EMBL" id="BBZ14876.1"/>
    </source>
</evidence>
<keyword evidence="2" id="KW-0614">Plasmid</keyword>
<dbReference type="SUPFAM" id="SSF53474">
    <property type="entry name" value="alpha/beta-Hydrolases"/>
    <property type="match status" value="1"/>
</dbReference>
<reference evidence="2 3" key="1">
    <citation type="journal article" date="2019" name="Emerg. Microbes Infect.">
        <title>Comprehensive subspecies identification of 175 nontuberculous mycobacteria species based on 7547 genomic profiles.</title>
        <authorList>
            <person name="Matsumoto Y."/>
            <person name="Kinjo T."/>
            <person name="Motooka D."/>
            <person name="Nabeya D."/>
            <person name="Jung N."/>
            <person name="Uechi K."/>
            <person name="Horii T."/>
            <person name="Iida T."/>
            <person name="Fujita J."/>
            <person name="Nakamura S."/>
        </authorList>
    </citation>
    <scope>NUCLEOTIDE SEQUENCE [LARGE SCALE GENOMIC DNA]</scope>
    <source>
        <strain evidence="2 3">JCM 12687</strain>
        <plasmid evidence="2">pJCM12687</plasmid>
    </source>
</reference>
<name>A0ABN6BAY9_9MYCO</name>
<dbReference type="PANTHER" id="PTHR43798">
    <property type="entry name" value="MONOACYLGLYCEROL LIPASE"/>
    <property type="match status" value="1"/>
</dbReference>
<sequence length="294" mass="31235">MQAQDGLQEGSATVADTVVVDDAEIEYTETGSGPPLVFVHGVYVTGAVWDDVAQRLSQTHRCIVPTWPFGAHRIPVGPGVDLGVAAAARRIAKFLEVLDLSGVTLVANDTGGGIVQAALGNDLLAFDRVARLVFTNCDSFEHFPPSGFAPLVRLCRLNATLGAGVLRLLATGPGLDRFASAVTRHGIDDDRRPAIFDGFITSGQVRREAVSLTADLNPRYTLAATAAMKTWDKPVLVAWGDADKLFPVSHAQRLVDTFPHATLHTIKDSSTYVMLDQPDETAGAISAFANSTTG</sequence>
<dbReference type="GO" id="GO:0016787">
    <property type="term" value="F:hydrolase activity"/>
    <property type="evidence" value="ECO:0007669"/>
    <property type="project" value="UniProtKB-KW"/>
</dbReference>
<protein>
    <submittedName>
        <fullName evidence="2">Alpha/beta hydrolase</fullName>
    </submittedName>
</protein>
<dbReference type="PANTHER" id="PTHR43798:SF33">
    <property type="entry name" value="HYDROLASE, PUTATIVE (AFU_ORTHOLOGUE AFUA_2G14860)-RELATED"/>
    <property type="match status" value="1"/>
</dbReference>
<organism evidence="2 3">
    <name type="scientific">Mycobacterium branderi</name>
    <dbReference type="NCBI Taxonomy" id="43348"/>
    <lineage>
        <taxon>Bacteria</taxon>
        <taxon>Bacillati</taxon>
        <taxon>Actinomycetota</taxon>
        <taxon>Actinomycetes</taxon>
        <taxon>Mycobacteriales</taxon>
        <taxon>Mycobacteriaceae</taxon>
        <taxon>Mycobacterium</taxon>
    </lineage>
</organism>
<dbReference type="Pfam" id="PF00561">
    <property type="entry name" value="Abhydrolase_1"/>
    <property type="match status" value="1"/>
</dbReference>
<dbReference type="Gene3D" id="3.40.50.1820">
    <property type="entry name" value="alpha/beta hydrolase"/>
    <property type="match status" value="1"/>
</dbReference>
<dbReference type="InterPro" id="IPR000073">
    <property type="entry name" value="AB_hydrolase_1"/>
</dbReference>
<dbReference type="InterPro" id="IPR029058">
    <property type="entry name" value="AB_hydrolase_fold"/>
</dbReference>
<geneLocation type="plasmid" evidence="2 3">
    <name>pJCM12687</name>
</geneLocation>
<proteinExistence type="predicted"/>
<gene>
    <name evidence="2" type="ORF">MBRA_50710</name>
</gene>
<keyword evidence="2" id="KW-0378">Hydrolase</keyword>